<feature type="compositionally biased region" description="Gly residues" evidence="2">
    <location>
        <begin position="65"/>
        <end position="74"/>
    </location>
</feature>
<sequence>MTAAAGVPPAGAARIVRVEERARFRCARCGETFADASSLVSHKVWHRKRDASNAPVEEEHHRDGGVTGARGGPTRGHPSGVRRGNDVAGALTHAQRDLLREGEQLMRRLDTVRASTSFSSPSSSSSMGRLHATSRTSLAQRLRAEKEERARRDGIIGWTSPTRSPTREPRQQQPGTRPSAGGFDEEKSHEKGEDDKALETVAPPRRPVAPRYGSEVPDEPAARPIRGSSPHEAETIRYRDDDDDDDASPSSASSSTASFDSTIDAASAEGTAPSADDGSLFRPACAPIALRKAPGQIRREEAAARREAARAAARDAKTKQRLENQNQNQNGEARPGTREDAVRPTQPSLPRWQGGTVIRRDRTGGGGGGGGIRSGDLTKGDDGKETEDDPRLNDPRWGDPGGRLLDRARAAAVKIATRELAREAKRLALKEKGAIDPVGARKGGRDRATAEGGESPVAIFDESGDDSTDEARGSGVGDFLARYRALVRERDVGVLREREEREARAREEEEWRSSRSDEEDEDEDEGEGGRDGRALRAVASNEEDESFVEELTPEEEDELAEFERLERQVAAEVGAA</sequence>
<dbReference type="PROSITE" id="PS00028">
    <property type="entry name" value="ZINC_FINGER_C2H2_1"/>
    <property type="match status" value="1"/>
</dbReference>
<feature type="compositionally biased region" description="Basic and acidic residues" evidence="2">
    <location>
        <begin position="184"/>
        <end position="198"/>
    </location>
</feature>
<evidence type="ECO:0000313" key="4">
    <source>
        <dbReference type="EMBL" id="ACO67755.1"/>
    </source>
</evidence>
<feature type="compositionally biased region" description="Basic and acidic residues" evidence="2">
    <location>
        <begin position="376"/>
        <end position="397"/>
    </location>
</feature>
<feature type="compositionally biased region" description="Basic and acidic residues" evidence="2">
    <location>
        <begin position="496"/>
        <end position="516"/>
    </location>
</feature>
<feature type="compositionally biased region" description="Basic and acidic residues" evidence="2">
    <location>
        <begin position="142"/>
        <end position="154"/>
    </location>
</feature>
<feature type="region of interest" description="Disordered" evidence="2">
    <location>
        <begin position="48"/>
        <end position="86"/>
    </location>
</feature>
<feature type="region of interest" description="Disordered" evidence="2">
    <location>
        <begin position="496"/>
        <end position="559"/>
    </location>
</feature>
<keyword evidence="1" id="KW-0479">Metal-binding</keyword>
<feature type="region of interest" description="Disordered" evidence="2">
    <location>
        <begin position="427"/>
        <end position="475"/>
    </location>
</feature>
<evidence type="ECO:0000259" key="3">
    <source>
        <dbReference type="PROSITE" id="PS50157"/>
    </source>
</evidence>
<reference evidence="4 5" key="1">
    <citation type="journal article" date="2009" name="Science">
        <title>Green evolution and dynamic adaptations revealed by genomes of the marine picoeukaryotes Micromonas.</title>
        <authorList>
            <person name="Worden A.Z."/>
            <person name="Lee J.H."/>
            <person name="Mock T."/>
            <person name="Rouze P."/>
            <person name="Simmons M.P."/>
            <person name="Aerts A.L."/>
            <person name="Allen A.E."/>
            <person name="Cuvelier M.L."/>
            <person name="Derelle E."/>
            <person name="Everett M.V."/>
            <person name="Foulon E."/>
            <person name="Grimwood J."/>
            <person name="Gundlach H."/>
            <person name="Henrissat B."/>
            <person name="Napoli C."/>
            <person name="McDonald S.M."/>
            <person name="Parker M.S."/>
            <person name="Rombauts S."/>
            <person name="Salamov A."/>
            <person name="Von Dassow P."/>
            <person name="Badger J.H."/>
            <person name="Coutinho P.M."/>
            <person name="Demir E."/>
            <person name="Dubchak I."/>
            <person name="Gentemann C."/>
            <person name="Eikrem W."/>
            <person name="Gready J.E."/>
            <person name="John U."/>
            <person name="Lanier W."/>
            <person name="Lindquist E.A."/>
            <person name="Lucas S."/>
            <person name="Mayer K.F."/>
            <person name="Moreau H."/>
            <person name="Not F."/>
            <person name="Otillar R."/>
            <person name="Panaud O."/>
            <person name="Pangilinan J."/>
            <person name="Paulsen I."/>
            <person name="Piegu B."/>
            <person name="Poliakov A."/>
            <person name="Robbens S."/>
            <person name="Schmutz J."/>
            <person name="Toulza E."/>
            <person name="Wyss T."/>
            <person name="Zelensky A."/>
            <person name="Zhou K."/>
            <person name="Armbrust E.V."/>
            <person name="Bhattacharya D."/>
            <person name="Goodenough U.W."/>
            <person name="Van de Peer Y."/>
            <person name="Grigoriev I.V."/>
        </authorList>
    </citation>
    <scope>NUCLEOTIDE SEQUENCE [LARGE SCALE GENOMIC DNA]</scope>
    <source>
        <strain evidence="5">RCC299 / NOUM17</strain>
    </source>
</reference>
<feature type="compositionally biased region" description="Acidic residues" evidence="2">
    <location>
        <begin position="541"/>
        <end position="559"/>
    </location>
</feature>
<dbReference type="InterPro" id="IPR013087">
    <property type="entry name" value="Znf_C2H2_type"/>
</dbReference>
<feature type="compositionally biased region" description="Basic and acidic residues" evidence="2">
    <location>
        <begin position="229"/>
        <end position="240"/>
    </location>
</feature>
<keyword evidence="1" id="KW-0862">Zinc</keyword>
<dbReference type="RefSeq" id="XP_002506497.1">
    <property type="nucleotide sequence ID" value="XM_002506451.1"/>
</dbReference>
<feature type="compositionally biased region" description="Low complexity" evidence="2">
    <location>
        <begin position="248"/>
        <end position="268"/>
    </location>
</feature>
<organism evidence="4 5">
    <name type="scientific">Micromonas commoda (strain RCC299 / NOUM17 / CCMP2709)</name>
    <name type="common">Picoplanktonic green alga</name>
    <dbReference type="NCBI Taxonomy" id="296587"/>
    <lineage>
        <taxon>Eukaryota</taxon>
        <taxon>Viridiplantae</taxon>
        <taxon>Chlorophyta</taxon>
        <taxon>Mamiellophyceae</taxon>
        <taxon>Mamiellales</taxon>
        <taxon>Mamiellaceae</taxon>
        <taxon>Micromonas</taxon>
    </lineage>
</organism>
<dbReference type="OMA" id="ARFRCAR"/>
<feature type="compositionally biased region" description="Basic and acidic residues" evidence="2">
    <location>
        <begin position="297"/>
        <end position="322"/>
    </location>
</feature>
<dbReference type="GeneID" id="8249428"/>
<dbReference type="GO" id="GO:0008270">
    <property type="term" value="F:zinc ion binding"/>
    <property type="evidence" value="ECO:0007669"/>
    <property type="project" value="UniProtKB-KW"/>
</dbReference>
<accession>C1EHW6</accession>
<gene>
    <name evidence="4" type="ORF">MICPUN_64370</name>
</gene>
<proteinExistence type="predicted"/>
<feature type="domain" description="C2H2-type" evidence="3">
    <location>
        <begin position="24"/>
        <end position="51"/>
    </location>
</feature>
<dbReference type="PROSITE" id="PS50157">
    <property type="entry name" value="ZINC_FINGER_C2H2_2"/>
    <property type="match status" value="1"/>
</dbReference>
<dbReference type="AlphaFoldDB" id="C1EHW6"/>
<dbReference type="Proteomes" id="UP000002009">
    <property type="component" value="Chromosome 15"/>
</dbReference>
<evidence type="ECO:0000256" key="2">
    <source>
        <dbReference type="SAM" id="MobiDB-lite"/>
    </source>
</evidence>
<protein>
    <recommendedName>
        <fullName evidence="3">C2H2-type domain-containing protein</fullName>
    </recommendedName>
</protein>
<evidence type="ECO:0000313" key="5">
    <source>
        <dbReference type="Proteomes" id="UP000002009"/>
    </source>
</evidence>
<keyword evidence="5" id="KW-1185">Reference proteome</keyword>
<feature type="region of interest" description="Disordered" evidence="2">
    <location>
        <begin position="113"/>
        <end position="403"/>
    </location>
</feature>
<dbReference type="EMBL" id="CP001333">
    <property type="protein sequence ID" value="ACO67755.1"/>
    <property type="molecule type" value="Genomic_DNA"/>
</dbReference>
<dbReference type="InParanoid" id="C1EHW6"/>
<dbReference type="KEGG" id="mis:MICPUN_64370"/>
<feature type="compositionally biased region" description="Gly residues" evidence="2">
    <location>
        <begin position="364"/>
        <end position="373"/>
    </location>
</feature>
<keyword evidence="1" id="KW-0863">Zinc-finger</keyword>
<feature type="compositionally biased region" description="Low complexity" evidence="2">
    <location>
        <begin position="115"/>
        <end position="126"/>
    </location>
</feature>
<name>C1EHW6_MICCC</name>
<evidence type="ECO:0000256" key="1">
    <source>
        <dbReference type="PROSITE-ProRule" id="PRU00042"/>
    </source>
</evidence>
<feature type="compositionally biased region" description="Acidic residues" evidence="2">
    <location>
        <begin position="517"/>
        <end position="526"/>
    </location>
</feature>